<gene>
    <name evidence="1" type="ORF">SAMN02745194_02280</name>
</gene>
<dbReference type="RefSeq" id="WP_073134760.1">
    <property type="nucleotide sequence ID" value="NZ_FQZF01000011.1"/>
</dbReference>
<name>A0A1M6I9T4_9PROT</name>
<proteinExistence type="predicted"/>
<evidence type="ECO:0000313" key="1">
    <source>
        <dbReference type="EMBL" id="SHJ31197.1"/>
    </source>
</evidence>
<sequence>MSDTVPAEVVTTLLVSGVATRPMRFWAHESVRFTLQFRDGPRGALIDVDAAEISVVFRPPGGAEQIIPQDYVQRLSTGIYTFAAVPALPGPWKVFARCTTPSSTVAVRIFRVAPIPAGAVPPPTTLITDASKLFLLLSRDGSFISA</sequence>
<dbReference type="STRING" id="198092.SAMN02745194_02280"/>
<reference evidence="1 2" key="1">
    <citation type="submission" date="2016-11" db="EMBL/GenBank/DDBJ databases">
        <authorList>
            <person name="Jaros S."/>
            <person name="Januszkiewicz K."/>
            <person name="Wedrychowicz H."/>
        </authorList>
    </citation>
    <scope>NUCLEOTIDE SEQUENCE [LARGE SCALE GENOMIC DNA]</scope>
    <source>
        <strain evidence="1 2">DSM 14916</strain>
    </source>
</reference>
<protein>
    <submittedName>
        <fullName evidence="1">Uncharacterized protein</fullName>
    </submittedName>
</protein>
<dbReference type="EMBL" id="FQZF01000011">
    <property type="protein sequence ID" value="SHJ31197.1"/>
    <property type="molecule type" value="Genomic_DNA"/>
</dbReference>
<accession>A0A1M6I9T4</accession>
<keyword evidence="2" id="KW-1185">Reference proteome</keyword>
<organism evidence="1 2">
    <name type="scientific">Muricoccus roseus</name>
    <dbReference type="NCBI Taxonomy" id="198092"/>
    <lineage>
        <taxon>Bacteria</taxon>
        <taxon>Pseudomonadati</taxon>
        <taxon>Pseudomonadota</taxon>
        <taxon>Alphaproteobacteria</taxon>
        <taxon>Acetobacterales</taxon>
        <taxon>Roseomonadaceae</taxon>
        <taxon>Muricoccus</taxon>
    </lineage>
</organism>
<dbReference type="Proteomes" id="UP000184387">
    <property type="component" value="Unassembled WGS sequence"/>
</dbReference>
<dbReference type="AlphaFoldDB" id="A0A1M6I9T4"/>
<evidence type="ECO:0000313" key="2">
    <source>
        <dbReference type="Proteomes" id="UP000184387"/>
    </source>
</evidence>